<dbReference type="CDD" id="cd06261">
    <property type="entry name" value="TM_PBP2"/>
    <property type="match status" value="2"/>
</dbReference>
<feature type="transmembrane region" description="Helical" evidence="8">
    <location>
        <begin position="241"/>
        <end position="265"/>
    </location>
</feature>
<feature type="transmembrane region" description="Helical" evidence="8">
    <location>
        <begin position="105"/>
        <end position="124"/>
    </location>
</feature>
<feature type="domain" description="ABC transmembrane type-1" evidence="10">
    <location>
        <begin position="101"/>
        <end position="308"/>
    </location>
</feature>
<dbReference type="OrthoDB" id="5100908at2"/>
<keyword evidence="4" id="KW-0997">Cell inner membrane</keyword>
<dbReference type="Proteomes" id="UP000294739">
    <property type="component" value="Unassembled WGS sequence"/>
</dbReference>
<dbReference type="PROSITE" id="PS50928">
    <property type="entry name" value="ABC_TM1"/>
    <property type="match status" value="2"/>
</dbReference>
<evidence type="ECO:0000256" key="1">
    <source>
        <dbReference type="ARBA" id="ARBA00004429"/>
    </source>
</evidence>
<evidence type="ECO:0000256" key="4">
    <source>
        <dbReference type="ARBA" id="ARBA00022519"/>
    </source>
</evidence>
<feature type="transmembrane region" description="Helical" evidence="8">
    <location>
        <begin position="52"/>
        <end position="74"/>
    </location>
</feature>
<sequence length="601" mass="64074">MTTRPTAGPPAAVEIEPQPPAGGAPPPAAASRAAGDGRARGWIRSALQARTLVLLAVVIVIGYLAMTPLLYLAYGTFVDEGAFTLSGFERAYASSGLGGMVRNSVVFTIGSSLLAFVTGTFLAYVTVRTNVPFRPLLVATAMVPLIIPGLLYTISWIMLSSENVGLLNQVSEAVVGQPVFDIFSMAGMIWVEGTHSAPLVFLFMVAAFRSMDPALEESALVCGASRFTMIRRITVPLTRPAIAGAMLIIGVNGLTSFEVPVLLGLPDRINVFTSQIFTELRQFPYDYGAAGALSIGLVLVAVAGVYAVNRLGGGGREYATVTGKGFRPRPLDLGLARVPVGAAVVLYFVATTALPVLIMVYNSFLPYYQRFSFASFGDFSLANYSALFENRIFTRSLVNSLGLSVGSATAVMLLTAIAAWLVIRTRIPGRQVVDQLTFLPLIVPGLVMGVAISFVYLRNPLPIPVYGTMLILLIAYVTRFMPYGMRYASSSLTQISAELEESAAVSGASWLQTGRRIVLPLMVSGLTAGWIYIVIVSIRELSSSILLYSPGNEVLAIVIFQFYEKGEMTAVSALGVVMVATLVVFVSAAYKLGASIGLRSD</sequence>
<keyword evidence="12" id="KW-1185">Reference proteome</keyword>
<dbReference type="RefSeq" id="WP_131899599.1">
    <property type="nucleotide sequence ID" value="NZ_SMKZ01000047.1"/>
</dbReference>
<keyword evidence="7 8" id="KW-0472">Membrane</keyword>
<keyword evidence="3" id="KW-1003">Cell membrane</keyword>
<protein>
    <submittedName>
        <fullName evidence="11">Iron ABC transporter permease</fullName>
    </submittedName>
</protein>
<evidence type="ECO:0000313" key="11">
    <source>
        <dbReference type="EMBL" id="TDE00677.1"/>
    </source>
</evidence>
<dbReference type="InParanoid" id="A0A4R5CMX5"/>
<feature type="region of interest" description="Disordered" evidence="9">
    <location>
        <begin position="1"/>
        <end position="33"/>
    </location>
</feature>
<evidence type="ECO:0000256" key="5">
    <source>
        <dbReference type="ARBA" id="ARBA00022692"/>
    </source>
</evidence>
<dbReference type="InterPro" id="IPR035906">
    <property type="entry name" value="MetI-like_sf"/>
</dbReference>
<comment type="subcellular location">
    <subcellularLocation>
        <location evidence="1">Cell inner membrane</location>
        <topology evidence="1">Multi-pass membrane protein</topology>
    </subcellularLocation>
    <subcellularLocation>
        <location evidence="8">Cell membrane</location>
        <topology evidence="8">Multi-pass membrane protein</topology>
    </subcellularLocation>
</comment>
<feature type="domain" description="ABC transmembrane type-1" evidence="10">
    <location>
        <begin position="397"/>
        <end position="589"/>
    </location>
</feature>
<dbReference type="AlphaFoldDB" id="A0A4R5CMX5"/>
<comment type="similarity">
    <text evidence="8">Belongs to the binding-protein-dependent transport system permease family.</text>
</comment>
<feature type="transmembrane region" description="Helical" evidence="8">
    <location>
        <begin position="285"/>
        <end position="308"/>
    </location>
</feature>
<keyword evidence="2 8" id="KW-0813">Transport</keyword>
<evidence type="ECO:0000259" key="10">
    <source>
        <dbReference type="PROSITE" id="PS50928"/>
    </source>
</evidence>
<dbReference type="SUPFAM" id="SSF161098">
    <property type="entry name" value="MetI-like"/>
    <property type="match status" value="2"/>
</dbReference>
<feature type="transmembrane region" description="Helical" evidence="8">
    <location>
        <begin position="435"/>
        <end position="456"/>
    </location>
</feature>
<evidence type="ECO:0000256" key="2">
    <source>
        <dbReference type="ARBA" id="ARBA00022448"/>
    </source>
</evidence>
<dbReference type="GO" id="GO:0005886">
    <property type="term" value="C:plasma membrane"/>
    <property type="evidence" value="ECO:0007669"/>
    <property type="project" value="UniProtKB-SubCell"/>
</dbReference>
<feature type="compositionally biased region" description="Pro residues" evidence="9">
    <location>
        <begin position="17"/>
        <end position="28"/>
    </location>
</feature>
<feature type="transmembrane region" description="Helical" evidence="8">
    <location>
        <begin position="569"/>
        <end position="590"/>
    </location>
</feature>
<accession>A0A4R5CMX5</accession>
<evidence type="ECO:0000313" key="12">
    <source>
        <dbReference type="Proteomes" id="UP000294739"/>
    </source>
</evidence>
<reference evidence="11 12" key="1">
    <citation type="submission" date="2019-03" db="EMBL/GenBank/DDBJ databases">
        <title>Draft genome sequences of novel Actinobacteria.</title>
        <authorList>
            <person name="Sahin N."/>
            <person name="Ay H."/>
            <person name="Saygin H."/>
        </authorList>
    </citation>
    <scope>NUCLEOTIDE SEQUENCE [LARGE SCALE GENOMIC DNA]</scope>
    <source>
        <strain evidence="11 12">5K138</strain>
    </source>
</reference>
<dbReference type="InterPro" id="IPR000515">
    <property type="entry name" value="MetI-like"/>
</dbReference>
<dbReference type="PANTHER" id="PTHR43357">
    <property type="entry name" value="INNER MEMBRANE ABC TRANSPORTER PERMEASE PROTEIN YDCV"/>
    <property type="match status" value="1"/>
</dbReference>
<dbReference type="GO" id="GO:0055085">
    <property type="term" value="P:transmembrane transport"/>
    <property type="evidence" value="ECO:0007669"/>
    <property type="project" value="InterPro"/>
</dbReference>
<feature type="transmembrane region" description="Helical" evidence="8">
    <location>
        <begin position="334"/>
        <end position="361"/>
    </location>
</feature>
<dbReference type="EMBL" id="SMKZ01000047">
    <property type="protein sequence ID" value="TDE00677.1"/>
    <property type="molecule type" value="Genomic_DNA"/>
</dbReference>
<dbReference type="Gene3D" id="1.10.3720.10">
    <property type="entry name" value="MetI-like"/>
    <property type="match status" value="2"/>
</dbReference>
<feature type="transmembrane region" description="Helical" evidence="8">
    <location>
        <begin position="400"/>
        <end position="423"/>
    </location>
</feature>
<evidence type="ECO:0000256" key="9">
    <source>
        <dbReference type="SAM" id="MobiDB-lite"/>
    </source>
</evidence>
<gene>
    <name evidence="11" type="ORF">E1269_24765</name>
</gene>
<proteinExistence type="inferred from homology"/>
<feature type="transmembrane region" description="Helical" evidence="8">
    <location>
        <begin position="517"/>
        <end position="538"/>
    </location>
</feature>
<feature type="transmembrane region" description="Helical" evidence="8">
    <location>
        <begin position="463"/>
        <end position="481"/>
    </location>
</feature>
<evidence type="ECO:0000256" key="8">
    <source>
        <dbReference type="RuleBase" id="RU363032"/>
    </source>
</evidence>
<keyword evidence="6 8" id="KW-1133">Transmembrane helix</keyword>
<feature type="transmembrane region" description="Helical" evidence="8">
    <location>
        <begin position="136"/>
        <end position="159"/>
    </location>
</feature>
<dbReference type="Pfam" id="PF00528">
    <property type="entry name" value="BPD_transp_1"/>
    <property type="match status" value="2"/>
</dbReference>
<comment type="caution">
    <text evidence="11">The sequence shown here is derived from an EMBL/GenBank/DDBJ whole genome shotgun (WGS) entry which is preliminary data.</text>
</comment>
<evidence type="ECO:0000256" key="6">
    <source>
        <dbReference type="ARBA" id="ARBA00022989"/>
    </source>
</evidence>
<organism evidence="11 12">
    <name type="scientific">Jiangella asiatica</name>
    <dbReference type="NCBI Taxonomy" id="2530372"/>
    <lineage>
        <taxon>Bacteria</taxon>
        <taxon>Bacillati</taxon>
        <taxon>Actinomycetota</taxon>
        <taxon>Actinomycetes</taxon>
        <taxon>Jiangellales</taxon>
        <taxon>Jiangellaceae</taxon>
        <taxon>Jiangella</taxon>
    </lineage>
</organism>
<dbReference type="PANTHER" id="PTHR43357:SF4">
    <property type="entry name" value="INNER MEMBRANE ABC TRANSPORTER PERMEASE PROTEIN YDCV"/>
    <property type="match status" value="1"/>
</dbReference>
<keyword evidence="5 8" id="KW-0812">Transmembrane</keyword>
<name>A0A4R5CMX5_9ACTN</name>
<evidence type="ECO:0000256" key="3">
    <source>
        <dbReference type="ARBA" id="ARBA00022475"/>
    </source>
</evidence>
<evidence type="ECO:0000256" key="7">
    <source>
        <dbReference type="ARBA" id="ARBA00023136"/>
    </source>
</evidence>
<feature type="transmembrane region" description="Helical" evidence="8">
    <location>
        <begin position="179"/>
        <end position="208"/>
    </location>
</feature>